<keyword evidence="2" id="KW-0808">Transferase</keyword>
<proteinExistence type="predicted"/>
<name>A0ABW7APL2_9ACTN</name>
<dbReference type="InterPro" id="IPR024937">
    <property type="entry name" value="Domain_X"/>
</dbReference>
<evidence type="ECO:0000313" key="2">
    <source>
        <dbReference type="EMBL" id="MFG1708023.1"/>
    </source>
</evidence>
<gene>
    <name evidence="2" type="ORF">ACFLIM_32925</name>
</gene>
<evidence type="ECO:0000313" key="3">
    <source>
        <dbReference type="Proteomes" id="UP001603978"/>
    </source>
</evidence>
<dbReference type="EMBL" id="JBICRM010000025">
    <property type="protein sequence ID" value="MFG1708023.1"/>
    <property type="molecule type" value="Genomic_DNA"/>
</dbReference>
<reference evidence="2 3" key="1">
    <citation type="submission" date="2024-10" db="EMBL/GenBank/DDBJ databases">
        <authorList>
            <person name="Topkara A.R."/>
            <person name="Saygin H."/>
        </authorList>
    </citation>
    <scope>NUCLEOTIDE SEQUENCE [LARGE SCALE GENOMIC DNA]</scope>
    <source>
        <strain evidence="2 3">M3C6</strain>
    </source>
</reference>
<evidence type="ECO:0000259" key="1">
    <source>
        <dbReference type="Pfam" id="PF01348"/>
    </source>
</evidence>
<sequence length="141" mass="15958">MQYYLLAGNLFRLQRLRWVMETSMLKTLANKHPSTVSKMAARYKATISTPRGPRTCFQVTVNRSGGRNPLIARFGDIWLVRQRHPVLNDQAPILATTRGNELIHRHLADGCEMCGARSNVEVHHVRHLADLNKPGRRGAGH</sequence>
<organism evidence="2 3">
    <name type="scientific">Nonomuraea marmarensis</name>
    <dbReference type="NCBI Taxonomy" id="3351344"/>
    <lineage>
        <taxon>Bacteria</taxon>
        <taxon>Bacillati</taxon>
        <taxon>Actinomycetota</taxon>
        <taxon>Actinomycetes</taxon>
        <taxon>Streptosporangiales</taxon>
        <taxon>Streptosporangiaceae</taxon>
        <taxon>Nonomuraea</taxon>
    </lineage>
</organism>
<keyword evidence="3" id="KW-1185">Reference proteome</keyword>
<keyword evidence="2" id="KW-0548">Nucleotidyltransferase</keyword>
<dbReference type="Pfam" id="PF01348">
    <property type="entry name" value="Intron_maturas2"/>
    <property type="match status" value="1"/>
</dbReference>
<comment type="caution">
    <text evidence="2">The sequence shown here is derived from an EMBL/GenBank/DDBJ whole genome shotgun (WGS) entry which is preliminary data.</text>
</comment>
<protein>
    <submittedName>
        <fullName evidence="2">Group II intron reverse transcriptase/maturase</fullName>
    </submittedName>
</protein>
<dbReference type="GO" id="GO:0003964">
    <property type="term" value="F:RNA-directed DNA polymerase activity"/>
    <property type="evidence" value="ECO:0007669"/>
    <property type="project" value="UniProtKB-KW"/>
</dbReference>
<dbReference type="RefSeq" id="WP_393172377.1">
    <property type="nucleotide sequence ID" value="NZ_JBICRM010000025.1"/>
</dbReference>
<keyword evidence="2" id="KW-0695">RNA-directed DNA polymerase</keyword>
<dbReference type="Proteomes" id="UP001603978">
    <property type="component" value="Unassembled WGS sequence"/>
</dbReference>
<feature type="domain" description="Domain X" evidence="1">
    <location>
        <begin position="1"/>
        <end position="43"/>
    </location>
</feature>
<accession>A0ABW7APL2</accession>